<dbReference type="SUPFAM" id="SSF51735">
    <property type="entry name" value="NAD(P)-binding Rossmann-fold domains"/>
    <property type="match status" value="1"/>
</dbReference>
<keyword evidence="3" id="KW-1185">Reference proteome</keyword>
<dbReference type="PATRIC" id="fig|128780.6.peg.3304"/>
<dbReference type="Gene3D" id="3.40.50.720">
    <property type="entry name" value="NAD(P)-binding Rossmann-like Domain"/>
    <property type="match status" value="2"/>
</dbReference>
<gene>
    <name evidence="2" type="ORF">AOT14_32670</name>
</gene>
<evidence type="ECO:0000313" key="3">
    <source>
        <dbReference type="Proteomes" id="UP000061010"/>
    </source>
</evidence>
<dbReference type="InterPro" id="IPR001509">
    <property type="entry name" value="Epimerase_deHydtase"/>
</dbReference>
<dbReference type="OrthoDB" id="5565437at2"/>
<evidence type="ECO:0000259" key="1">
    <source>
        <dbReference type="Pfam" id="PF01370"/>
    </source>
</evidence>
<dbReference type="AlphaFoldDB" id="A0A0S1B3F4"/>
<dbReference type="PANTHER" id="PTHR12126">
    <property type="entry name" value="NADH-UBIQUINONE OXIDOREDUCTASE 39 KDA SUBUNIT-RELATED"/>
    <property type="match status" value="1"/>
</dbReference>
<dbReference type="EMBL" id="CP012900">
    <property type="protein sequence ID" value="ALJ29607.1"/>
    <property type="molecule type" value="Genomic_DNA"/>
</dbReference>
<dbReference type="InterPro" id="IPR051207">
    <property type="entry name" value="ComplexI_NDUFA9_subunit"/>
</dbReference>
<dbReference type="Pfam" id="PF01370">
    <property type="entry name" value="Epimerase"/>
    <property type="match status" value="1"/>
</dbReference>
<sequence length="295" mass="31528">MEAGQYERDTPPRALVFGGSGQIGERLLAGLLAQGWQVSAVSRVPRAPAPGLVWRQGDLSGHWRDDGPFDAVFSCGPLDHFARWYQASDIAAPRVVAFGSTSVEVKGDSSEPAERDVAHRLRQAEATLFAAAHARGVAATVLRPTLVYGAGRDATLTAIARLARRAGLFVLPAGADGLRQPVHVQDLADAALQVLRHPATAGRAYALGGGERLGYAEMVRRVLASLQPPPRLLRVPAPLFRGALAAAHGIGRLRGMNTAALARMREPLVFDIAPAQRDFGYAPRPFNPTRDMFGL</sequence>
<evidence type="ECO:0000313" key="2">
    <source>
        <dbReference type="EMBL" id="ALJ29607.1"/>
    </source>
</evidence>
<dbReference type="RefSeq" id="WP_054667856.1">
    <property type="nucleotide sequence ID" value="NZ_JAJTTN010000026.1"/>
</dbReference>
<reference evidence="2 3" key="1">
    <citation type="journal article" date="2015" name="Genome Announc.">
        <title>Complete Genome Sequencing of Stenotrophomonas acidaminiphila ZAC14D2_NAIMI4_2, a Multidrug-Resistant Strain Isolated from Sediments of a Polluted River in Mexico, Uncovers New Antibiotic Resistance Genes and a Novel Class-II Lasso Peptide Biosynthesis Gene Cluster.</title>
        <authorList>
            <person name="Vinuesa P."/>
            <person name="Ochoa-Sanchez L.E."/>
        </authorList>
    </citation>
    <scope>NUCLEOTIDE SEQUENCE [LARGE SCALE GENOMIC DNA]</scope>
    <source>
        <strain evidence="2 3">ZAC14D2_NAIMI4_2</strain>
    </source>
</reference>
<dbReference type="PANTHER" id="PTHR12126:SF11">
    <property type="entry name" value="NADH DEHYDROGENASE [UBIQUINONE] 1 ALPHA SUBCOMPLEX SUBUNIT 9, MITOCHONDRIAL"/>
    <property type="match status" value="1"/>
</dbReference>
<dbReference type="GO" id="GO:0044877">
    <property type="term" value="F:protein-containing complex binding"/>
    <property type="evidence" value="ECO:0007669"/>
    <property type="project" value="TreeGrafter"/>
</dbReference>
<protein>
    <submittedName>
        <fullName evidence="2">NAD(P)H dehydrogenase</fullName>
    </submittedName>
</protein>
<organism evidence="2 3">
    <name type="scientific">Stenotrophomonas acidaminiphila</name>
    <dbReference type="NCBI Taxonomy" id="128780"/>
    <lineage>
        <taxon>Bacteria</taxon>
        <taxon>Pseudomonadati</taxon>
        <taxon>Pseudomonadota</taxon>
        <taxon>Gammaproteobacteria</taxon>
        <taxon>Lysobacterales</taxon>
        <taxon>Lysobacteraceae</taxon>
        <taxon>Stenotrophomonas</taxon>
    </lineage>
</organism>
<name>A0A0S1B3F4_9GAMM</name>
<dbReference type="Proteomes" id="UP000061010">
    <property type="component" value="Chromosome"/>
</dbReference>
<accession>A0A0S1B3F4</accession>
<dbReference type="InterPro" id="IPR036291">
    <property type="entry name" value="NAD(P)-bd_dom_sf"/>
</dbReference>
<feature type="domain" description="NAD-dependent epimerase/dehydratase" evidence="1">
    <location>
        <begin position="122"/>
        <end position="208"/>
    </location>
</feature>
<dbReference type="KEGG" id="sacz:AOT14_32670"/>
<proteinExistence type="predicted"/>